<proteinExistence type="predicted"/>
<dbReference type="PANTHER" id="PTHR33835:SF1">
    <property type="entry name" value="METALLO-BETA-LACTAMASE DOMAIN-CONTAINING PROTEIN"/>
    <property type="match status" value="1"/>
</dbReference>
<evidence type="ECO:0000313" key="2">
    <source>
        <dbReference type="Proteomes" id="UP000557717"/>
    </source>
</evidence>
<evidence type="ECO:0000313" key="1">
    <source>
        <dbReference type="EMBL" id="MBB5351576.1"/>
    </source>
</evidence>
<protein>
    <recommendedName>
        <fullName evidence="3">DUF4336 domain-containing protein</fullName>
    </recommendedName>
</protein>
<dbReference type="PANTHER" id="PTHR33835">
    <property type="entry name" value="YALI0C07656P"/>
    <property type="match status" value="1"/>
</dbReference>
<comment type="caution">
    <text evidence="1">The sequence shown here is derived from an EMBL/GenBank/DDBJ whole genome shotgun (WGS) entry which is preliminary data.</text>
</comment>
<dbReference type="SUPFAM" id="SSF56281">
    <property type="entry name" value="Metallo-hydrolase/oxidoreductase"/>
    <property type="match status" value="1"/>
</dbReference>
<dbReference type="AlphaFoldDB" id="A0A840V3F5"/>
<sequence>MDEILPHLWHQHFRFSVLGVDIGRNVTAIRLSDGDVLVHSTAPFTSTQVAEIRALGPVRWLTDPMIDHDTYSREGIAALPEAEYLAPPGLGKDWEAPPRPLLPAPLAWEGELEVLPLEGAPGFSEHVFYHHQSRALIVCDLLMNFSPRRPIWQRWLLGAFLIPALNPGVSRRLKGAITDPAAFKHSLRRIMDWDFQAILVGHGEPLLQDAKSRAAAAFRSAGWL</sequence>
<organism evidence="1 2">
    <name type="scientific">Haloferula luteola</name>
    <dbReference type="NCBI Taxonomy" id="595692"/>
    <lineage>
        <taxon>Bacteria</taxon>
        <taxon>Pseudomonadati</taxon>
        <taxon>Verrucomicrobiota</taxon>
        <taxon>Verrucomicrobiia</taxon>
        <taxon>Verrucomicrobiales</taxon>
        <taxon>Verrucomicrobiaceae</taxon>
        <taxon>Haloferula</taxon>
    </lineage>
</organism>
<accession>A0A840V3F5</accession>
<dbReference type="Proteomes" id="UP000557717">
    <property type="component" value="Unassembled WGS sequence"/>
</dbReference>
<dbReference type="Gene3D" id="3.60.15.10">
    <property type="entry name" value="Ribonuclease Z/Hydroxyacylglutathione hydrolase-like"/>
    <property type="match status" value="1"/>
</dbReference>
<keyword evidence="2" id="KW-1185">Reference proteome</keyword>
<reference evidence="1 2" key="1">
    <citation type="submission" date="2020-08" db="EMBL/GenBank/DDBJ databases">
        <title>Genomic Encyclopedia of Type Strains, Phase IV (KMG-IV): sequencing the most valuable type-strain genomes for metagenomic binning, comparative biology and taxonomic classification.</title>
        <authorList>
            <person name="Goeker M."/>
        </authorList>
    </citation>
    <scope>NUCLEOTIDE SEQUENCE [LARGE SCALE GENOMIC DNA]</scope>
    <source>
        <strain evidence="1 2">YC6886</strain>
    </source>
</reference>
<gene>
    <name evidence="1" type="ORF">HNR46_001813</name>
</gene>
<dbReference type="RefSeq" id="WP_184017864.1">
    <property type="nucleotide sequence ID" value="NZ_JACHFD010000007.1"/>
</dbReference>
<dbReference type="EMBL" id="JACHFD010000007">
    <property type="protein sequence ID" value="MBB5351576.1"/>
    <property type="molecule type" value="Genomic_DNA"/>
</dbReference>
<name>A0A840V3F5_9BACT</name>
<evidence type="ECO:0008006" key="3">
    <source>
        <dbReference type="Google" id="ProtNLM"/>
    </source>
</evidence>
<dbReference type="InterPro" id="IPR036866">
    <property type="entry name" value="RibonucZ/Hydroxyglut_hydro"/>
</dbReference>
<dbReference type="InterPro" id="IPR025638">
    <property type="entry name" value="DUF4336"/>
</dbReference>